<keyword evidence="1 4" id="KW-0808">Transferase</keyword>
<evidence type="ECO:0000256" key="1">
    <source>
        <dbReference type="ARBA" id="ARBA00022679"/>
    </source>
</evidence>
<evidence type="ECO:0000256" key="2">
    <source>
        <dbReference type="ARBA" id="ARBA00022695"/>
    </source>
</evidence>
<dbReference type="GO" id="GO:0019288">
    <property type="term" value="P:isopentenyl diphosphate biosynthetic process, methylerythritol 4-phosphate pathway"/>
    <property type="evidence" value="ECO:0007669"/>
    <property type="project" value="UniProtKB-UniRule"/>
</dbReference>
<protein>
    <recommendedName>
        <fullName evidence="4">2-C-methyl-D-erythritol 4-phosphate cytidylyltransferase</fullName>
        <ecNumber evidence="4">2.7.7.60</ecNumber>
    </recommendedName>
    <alternativeName>
        <fullName evidence="4">4-diphosphocytidyl-2C-methyl-D-erythritol synthase</fullName>
    </alternativeName>
    <alternativeName>
        <fullName evidence="4">MEP cytidylyltransferase</fullName>
        <shortName evidence="4">MCT</shortName>
    </alternativeName>
</protein>
<dbReference type="InterPro" id="IPR001228">
    <property type="entry name" value="IspD"/>
</dbReference>
<comment type="pathway">
    <text evidence="4">Isoprenoid biosynthesis; isopentenyl diphosphate biosynthesis via DXP pathway; isopentenyl diphosphate from 1-deoxy-D-xylulose 5-phosphate: step 2/6.</text>
</comment>
<dbReference type="EMBL" id="JACRSP010000001">
    <property type="protein sequence ID" value="MBC8535156.1"/>
    <property type="molecule type" value="Genomic_DNA"/>
</dbReference>
<sequence length="281" mass="30615">MPSANGRLRVMGEHPLADGTVRELQHMSLFSRVRRLFGGETPERAFVTAVVLAGGSGTRMGAGEGKLMIELAGRPILFHTLEAFERARLVDEVVVAAREQDLLAVSDLVVEWGLVKTKKIVCGGATRQQSMQAGLGEADERCRLVAVHDGARPFVRPEQIDAVVAQALRTGAAALGVPVKDTLKRVGADGRIRATVDRAELYAIQTPQAFGFDELKTALAVAQREELDFTDDCQLFEKMNWPVSVVPGDYDNIKITTPADLAVGEAILERRAWGDEDRTRV</sequence>
<feature type="site" description="Transition state stabilizer" evidence="4">
    <location>
        <position position="66"/>
    </location>
</feature>
<keyword evidence="6" id="KW-1185">Reference proteome</keyword>
<dbReference type="Proteomes" id="UP000620366">
    <property type="component" value="Unassembled WGS sequence"/>
</dbReference>
<organism evidence="5 6">
    <name type="scientific">Feifania hominis</name>
    <dbReference type="NCBI Taxonomy" id="2763660"/>
    <lineage>
        <taxon>Bacteria</taxon>
        <taxon>Bacillati</taxon>
        <taxon>Bacillota</taxon>
        <taxon>Clostridia</taxon>
        <taxon>Eubacteriales</taxon>
        <taxon>Feifaniaceae</taxon>
        <taxon>Feifania</taxon>
    </lineage>
</organism>
<dbReference type="GO" id="GO:0050518">
    <property type="term" value="F:2-C-methyl-D-erythritol 4-phosphate cytidylyltransferase activity"/>
    <property type="evidence" value="ECO:0007669"/>
    <property type="project" value="UniProtKB-UniRule"/>
</dbReference>
<proteinExistence type="inferred from homology"/>
<dbReference type="PANTHER" id="PTHR32125:SF4">
    <property type="entry name" value="2-C-METHYL-D-ERYTHRITOL 4-PHOSPHATE CYTIDYLYLTRANSFERASE, CHLOROPLASTIC"/>
    <property type="match status" value="1"/>
</dbReference>
<dbReference type="NCBIfam" id="TIGR00453">
    <property type="entry name" value="ispD"/>
    <property type="match status" value="1"/>
</dbReference>
<evidence type="ECO:0000256" key="4">
    <source>
        <dbReference type="HAMAP-Rule" id="MF_00108"/>
    </source>
</evidence>
<reference evidence="5" key="1">
    <citation type="submission" date="2020-08" db="EMBL/GenBank/DDBJ databases">
        <title>Genome public.</title>
        <authorList>
            <person name="Liu C."/>
            <person name="Sun Q."/>
        </authorList>
    </citation>
    <scope>NUCLEOTIDE SEQUENCE</scope>
    <source>
        <strain evidence="5">BX7</strain>
    </source>
</reference>
<feature type="site" description="Positions MEP for the nucleophilic attack" evidence="4">
    <location>
        <position position="198"/>
    </location>
</feature>
<dbReference type="InterPro" id="IPR029044">
    <property type="entry name" value="Nucleotide-diphossugar_trans"/>
</dbReference>
<dbReference type="InterPro" id="IPR034683">
    <property type="entry name" value="IspD/TarI"/>
</dbReference>
<dbReference type="InterPro" id="IPR050088">
    <property type="entry name" value="IspD/TarI_cytidylyltransf_bact"/>
</dbReference>
<gene>
    <name evidence="4 5" type="primary">ispD</name>
    <name evidence="5" type="ORF">H8695_00395</name>
</gene>
<evidence type="ECO:0000313" key="6">
    <source>
        <dbReference type="Proteomes" id="UP000620366"/>
    </source>
</evidence>
<name>A0A926DBF2_9FIRM</name>
<comment type="similarity">
    <text evidence="4">Belongs to the IspD/TarI cytidylyltransferase family. IspD subfamily.</text>
</comment>
<dbReference type="Pfam" id="PF01128">
    <property type="entry name" value="IspD"/>
    <property type="match status" value="1"/>
</dbReference>
<comment type="caution">
    <text evidence="5">The sequence shown here is derived from an EMBL/GenBank/DDBJ whole genome shotgun (WGS) entry which is preliminary data.</text>
</comment>
<comment type="catalytic activity">
    <reaction evidence="4">
        <text>2-C-methyl-D-erythritol 4-phosphate + CTP + H(+) = 4-CDP-2-C-methyl-D-erythritol + diphosphate</text>
        <dbReference type="Rhea" id="RHEA:13429"/>
        <dbReference type="ChEBI" id="CHEBI:15378"/>
        <dbReference type="ChEBI" id="CHEBI:33019"/>
        <dbReference type="ChEBI" id="CHEBI:37563"/>
        <dbReference type="ChEBI" id="CHEBI:57823"/>
        <dbReference type="ChEBI" id="CHEBI:58262"/>
        <dbReference type="EC" id="2.7.7.60"/>
    </reaction>
</comment>
<dbReference type="EC" id="2.7.7.60" evidence="4"/>
<dbReference type="FunFam" id="3.90.550.10:FF:000003">
    <property type="entry name" value="2-C-methyl-D-erythritol 4-phosphate cytidylyltransferase"/>
    <property type="match status" value="1"/>
</dbReference>
<accession>A0A926DBF2</accession>
<dbReference type="PANTHER" id="PTHR32125">
    <property type="entry name" value="2-C-METHYL-D-ERYTHRITOL 4-PHOSPHATE CYTIDYLYLTRANSFERASE, CHLOROPLASTIC"/>
    <property type="match status" value="1"/>
</dbReference>
<dbReference type="HAMAP" id="MF_00108">
    <property type="entry name" value="IspD"/>
    <property type="match status" value="1"/>
</dbReference>
<feature type="site" description="Transition state stabilizer" evidence="4">
    <location>
        <position position="59"/>
    </location>
</feature>
<evidence type="ECO:0000256" key="3">
    <source>
        <dbReference type="ARBA" id="ARBA00023229"/>
    </source>
</evidence>
<keyword evidence="3 4" id="KW-0414">Isoprene biosynthesis</keyword>
<dbReference type="SUPFAM" id="SSF53448">
    <property type="entry name" value="Nucleotide-diphospho-sugar transferases"/>
    <property type="match status" value="1"/>
</dbReference>
<feature type="site" description="Positions MEP for the nucleophilic attack" evidence="4">
    <location>
        <position position="254"/>
    </location>
</feature>
<evidence type="ECO:0000313" key="5">
    <source>
        <dbReference type="EMBL" id="MBC8535156.1"/>
    </source>
</evidence>
<comment type="function">
    <text evidence="4">Catalyzes the formation of 4-diphosphocytidyl-2-C-methyl-D-erythritol from CTP and 2-C-methyl-D-erythritol 4-phosphate (MEP).</text>
</comment>
<dbReference type="AlphaFoldDB" id="A0A926DBF2"/>
<keyword evidence="2 4" id="KW-0548">Nucleotidyltransferase</keyword>
<dbReference type="CDD" id="cd02516">
    <property type="entry name" value="CDP-ME_synthetase"/>
    <property type="match status" value="1"/>
</dbReference>
<dbReference type="Gene3D" id="3.90.550.10">
    <property type="entry name" value="Spore Coat Polysaccharide Biosynthesis Protein SpsA, Chain A"/>
    <property type="match status" value="1"/>
</dbReference>